<evidence type="ECO:0000313" key="6">
    <source>
        <dbReference type="Proteomes" id="UP000248975"/>
    </source>
</evidence>
<comment type="caution">
    <text evidence="5">The sequence shown here is derived from an EMBL/GenBank/DDBJ whole genome shotgun (WGS) entry which is preliminary data.</text>
</comment>
<dbReference type="PANTHER" id="PTHR10668">
    <property type="entry name" value="PHYTOENE DEHYDROGENASE"/>
    <property type="match status" value="1"/>
</dbReference>
<comment type="function">
    <text evidence="1">Probable oxidoreductase that may play a role as regulator of mitochondrial function.</text>
</comment>
<organism evidence="5 6">
    <name type="scientific">Cereibacter sphaeroides</name>
    <name type="common">Rhodobacter sphaeroides</name>
    <dbReference type="NCBI Taxonomy" id="1063"/>
    <lineage>
        <taxon>Bacteria</taxon>
        <taxon>Pseudomonadati</taxon>
        <taxon>Pseudomonadota</taxon>
        <taxon>Alphaproteobacteria</taxon>
        <taxon>Rhodobacterales</taxon>
        <taxon>Paracoccaceae</taxon>
        <taxon>Cereibacter</taxon>
    </lineage>
</organism>
<dbReference type="AlphaFoldDB" id="A0A2W5SH50"/>
<gene>
    <name evidence="5" type="ORF">DI533_05995</name>
</gene>
<protein>
    <recommendedName>
        <fullName evidence="3">Pyridine nucleotide-disulfide oxidoreductase domain-containing protein 2</fullName>
    </recommendedName>
</protein>
<evidence type="ECO:0000256" key="2">
    <source>
        <dbReference type="ARBA" id="ARBA00038825"/>
    </source>
</evidence>
<dbReference type="EMBL" id="QFQS01000001">
    <property type="protein sequence ID" value="PZR00153.1"/>
    <property type="molecule type" value="Genomic_DNA"/>
</dbReference>
<evidence type="ECO:0000256" key="3">
    <source>
        <dbReference type="ARBA" id="ARBA00040298"/>
    </source>
</evidence>
<dbReference type="Proteomes" id="UP000248975">
    <property type="component" value="Unassembled WGS sequence"/>
</dbReference>
<feature type="domain" description="Amine oxidase" evidence="4">
    <location>
        <begin position="17"/>
        <end position="298"/>
    </location>
</feature>
<evidence type="ECO:0000313" key="5">
    <source>
        <dbReference type="EMBL" id="PZR00153.1"/>
    </source>
</evidence>
<dbReference type="Gene3D" id="3.90.660.50">
    <property type="match status" value="1"/>
</dbReference>
<dbReference type="InterPro" id="IPR002937">
    <property type="entry name" value="Amino_oxidase"/>
</dbReference>
<dbReference type="InterPro" id="IPR036188">
    <property type="entry name" value="FAD/NAD-bd_sf"/>
</dbReference>
<dbReference type="GO" id="GO:0016491">
    <property type="term" value="F:oxidoreductase activity"/>
    <property type="evidence" value="ECO:0007669"/>
    <property type="project" value="InterPro"/>
</dbReference>
<proteinExistence type="predicted"/>
<reference evidence="5 6" key="1">
    <citation type="submission" date="2017-08" db="EMBL/GenBank/DDBJ databases">
        <title>Infants hospitalized years apart are colonized by the same room-sourced microbial strains.</title>
        <authorList>
            <person name="Brooks B."/>
            <person name="Olm M.R."/>
            <person name="Firek B.A."/>
            <person name="Baker R."/>
            <person name="Thomas B.C."/>
            <person name="Morowitz M.J."/>
            <person name="Banfield J.F."/>
        </authorList>
    </citation>
    <scope>NUCLEOTIDE SEQUENCE [LARGE SCALE GENOMIC DNA]</scope>
    <source>
        <strain evidence="5">S2_003_000_R2_11</strain>
    </source>
</reference>
<dbReference type="SUPFAM" id="SSF51905">
    <property type="entry name" value="FAD/NAD(P)-binding domain"/>
    <property type="match status" value="1"/>
</dbReference>
<comment type="subunit">
    <text evidence="2">Interacts with COX5B; this interaction may contribute to localize PYROXD2 to the inner face of the inner mitochondrial membrane.</text>
</comment>
<dbReference type="PANTHER" id="PTHR10668:SF105">
    <property type="entry name" value="DEHYDROGENASE-RELATED"/>
    <property type="match status" value="1"/>
</dbReference>
<name>A0A2W5SH50_CERSP</name>
<sequence>MTGAYDAILIGAGHNALASALHLTAKGWRVGVFEQAAEAGGAVRTGEYTLPGFRHDFGAMNLSLFAGSPFFRAYGPELMGHGLEFAPVTDTFASVFSDKCWLGVSTDASVTKARIAAHSAADAETWSRLLKDFPGEAPQLFGLLGSPMQIRALTYFMFKMLCAKGLGRSLDMARLLMSSPRDWLNEIFENDHVRALLGAWGMHLDFAPDVSGGALFPYLEGMVNQSFGMVIGKGGAATIITALTKAIKARGGTVEMNAPVARILHSGGAATGVELADGRVFTATKAVIAGVAPSALNRLTGGTGDTRFDRAMTTFVHAPGTMMIHLAMSDLPDWAAWPELRRFAYVHLAPSLDQMAQTYAQAQAGLLPDEPVVVAGQPTAIDPSRAPEGKHVLWLQVRMAPGAIRGDAKGQIDATDWADAAEPFAERALDILDRYAPGVRSKILGQRIMTPVDLEAANPNLVGGDQICGSHHLSQHFLFRPLRGHADGSTPIRNLHLTGAAVWPGAGTGAGSGYLLARKLAGN</sequence>
<evidence type="ECO:0000259" key="4">
    <source>
        <dbReference type="Pfam" id="PF01593"/>
    </source>
</evidence>
<dbReference type="Pfam" id="PF01593">
    <property type="entry name" value="Amino_oxidase"/>
    <property type="match status" value="1"/>
</dbReference>
<accession>A0A2W5SH50</accession>
<dbReference type="Gene3D" id="3.50.50.60">
    <property type="entry name" value="FAD/NAD(P)-binding domain"/>
    <property type="match status" value="1"/>
</dbReference>
<evidence type="ECO:0000256" key="1">
    <source>
        <dbReference type="ARBA" id="ARBA00037217"/>
    </source>
</evidence>